<dbReference type="InterPro" id="IPR027417">
    <property type="entry name" value="P-loop_NTPase"/>
</dbReference>
<sequence length="208" mass="23700">MKNFVITIARGYGSGGRTIGRMLAKELNIPYYDRELLRLASDQSGINEALFANADEKIKGTLLFKKARAAYMGELIPPDSEDFVSNDNLFNFQAKVIRDLAATESCVIVGRCADFVLRGQPNVLRLFVHAPFDYCVERAQEVHPSLSREEVKKLIIRTDKRRADYYQYFTGKNWRDADNYDLCINSSLMSWEKSVALVKAFRDINLAP</sequence>
<dbReference type="Gene3D" id="3.40.50.300">
    <property type="entry name" value="P-loop containing nucleotide triphosphate hydrolases"/>
    <property type="match status" value="1"/>
</dbReference>
<dbReference type="Proteomes" id="UP000249377">
    <property type="component" value="Unassembled WGS sequence"/>
</dbReference>
<dbReference type="GO" id="GO:0016301">
    <property type="term" value="F:kinase activity"/>
    <property type="evidence" value="ECO:0007669"/>
    <property type="project" value="UniProtKB-KW"/>
</dbReference>
<comment type="caution">
    <text evidence="1">The sequence shown here is derived from an EMBL/GenBank/DDBJ whole genome shotgun (WGS) entry which is preliminary data.</text>
</comment>
<dbReference type="EMBL" id="QLYR01000011">
    <property type="protein sequence ID" value="RAQ22587.1"/>
    <property type="molecule type" value="Genomic_DNA"/>
</dbReference>
<gene>
    <name evidence="1" type="ORF">DPQ25_12425</name>
</gene>
<dbReference type="RefSeq" id="WP_112333498.1">
    <property type="nucleotide sequence ID" value="NZ_JADPHD010000012.1"/>
</dbReference>
<dbReference type="AlphaFoldDB" id="A0A328U946"/>
<dbReference type="SUPFAM" id="SSF52540">
    <property type="entry name" value="P-loop containing nucleoside triphosphate hydrolases"/>
    <property type="match status" value="1"/>
</dbReference>
<keyword evidence="2" id="KW-1185">Reference proteome</keyword>
<protein>
    <submittedName>
        <fullName evidence="1">Cytidylate kinase-like family protein</fullName>
    </submittedName>
</protein>
<accession>A0A328U946</accession>
<dbReference type="Pfam" id="PF13189">
    <property type="entry name" value="Cytidylate_kin2"/>
    <property type="match status" value="1"/>
</dbReference>
<evidence type="ECO:0000313" key="1">
    <source>
        <dbReference type="EMBL" id="RAQ22587.1"/>
    </source>
</evidence>
<keyword evidence="1" id="KW-0808">Transferase</keyword>
<keyword evidence="1" id="KW-0418">Kinase</keyword>
<evidence type="ECO:0000313" key="2">
    <source>
        <dbReference type="Proteomes" id="UP000249377"/>
    </source>
</evidence>
<proteinExistence type="predicted"/>
<reference evidence="1 2" key="1">
    <citation type="submission" date="2018-06" db="EMBL/GenBank/DDBJ databases">
        <title>Noncontiguous genome sequence of Ruminococcaceae bacterium ASD2818.</title>
        <authorList>
            <person name="Chaplin A.V."/>
            <person name="Sokolova S.R."/>
            <person name="Kochetkova T.O."/>
            <person name="Goltsov A.Y."/>
            <person name="Trofimov D.Y."/>
            <person name="Efimov B.A."/>
        </authorList>
    </citation>
    <scope>NUCLEOTIDE SEQUENCE [LARGE SCALE GENOMIC DNA]</scope>
    <source>
        <strain evidence="1 2">ASD2818</strain>
    </source>
</reference>
<name>A0A328U946_9FIRM</name>
<organism evidence="1 2">
    <name type="scientific">Hydrogeniiclostridium mannosilyticum</name>
    <dbReference type="NCBI Taxonomy" id="2764322"/>
    <lineage>
        <taxon>Bacteria</taxon>
        <taxon>Bacillati</taxon>
        <taxon>Bacillota</taxon>
        <taxon>Clostridia</taxon>
        <taxon>Eubacteriales</taxon>
        <taxon>Acutalibacteraceae</taxon>
        <taxon>Hydrogeniiclostridium</taxon>
    </lineage>
</organism>